<dbReference type="FunFam" id="2.60.40.10:FF:000813">
    <property type="entry name" value="Vesicle-associated protein 1-1"/>
    <property type="match status" value="1"/>
</dbReference>
<dbReference type="PIRSF" id="PIRSF019693">
    <property type="entry name" value="VAMP-associated"/>
    <property type="match status" value="1"/>
</dbReference>
<keyword evidence="4" id="KW-0472">Membrane</keyword>
<comment type="similarity">
    <text evidence="1">Belongs to the VAMP-associated protein (VAP) (TC 9.B.17) family.</text>
</comment>
<dbReference type="GO" id="GO:0005886">
    <property type="term" value="C:plasma membrane"/>
    <property type="evidence" value="ECO:0007669"/>
    <property type="project" value="TreeGrafter"/>
</dbReference>
<evidence type="ECO:0000256" key="4">
    <source>
        <dbReference type="SAM" id="Phobius"/>
    </source>
</evidence>
<feature type="compositionally biased region" description="Low complexity" evidence="3">
    <location>
        <begin position="132"/>
        <end position="145"/>
    </location>
</feature>
<feature type="region of interest" description="Disordered" evidence="3">
    <location>
        <begin position="132"/>
        <end position="169"/>
    </location>
</feature>
<dbReference type="Proteomes" id="UP000324705">
    <property type="component" value="Chromosome 7A"/>
</dbReference>
<dbReference type="PANTHER" id="PTHR10809">
    <property type="entry name" value="VESICLE-ASSOCIATED MEMBRANE PROTEIN-ASSOCIATED PROTEIN"/>
    <property type="match status" value="1"/>
</dbReference>
<name>A0A9R0ZDD4_TRITD</name>
<keyword evidence="4" id="KW-0812">Transmembrane</keyword>
<dbReference type="PROSITE" id="PS50202">
    <property type="entry name" value="MSP"/>
    <property type="match status" value="1"/>
</dbReference>
<evidence type="ECO:0000256" key="2">
    <source>
        <dbReference type="SAM" id="Coils"/>
    </source>
</evidence>
<dbReference type="AlphaFoldDB" id="A0A9R0ZDD4"/>
<dbReference type="GO" id="GO:0061817">
    <property type="term" value="P:endoplasmic reticulum-plasma membrane tethering"/>
    <property type="evidence" value="ECO:0007669"/>
    <property type="project" value="TreeGrafter"/>
</dbReference>
<dbReference type="GO" id="GO:0090158">
    <property type="term" value="P:endoplasmic reticulum membrane organization"/>
    <property type="evidence" value="ECO:0007669"/>
    <property type="project" value="TreeGrafter"/>
</dbReference>
<dbReference type="GO" id="GO:0005789">
    <property type="term" value="C:endoplasmic reticulum membrane"/>
    <property type="evidence" value="ECO:0007669"/>
    <property type="project" value="InterPro"/>
</dbReference>
<dbReference type="InterPro" id="IPR008962">
    <property type="entry name" value="PapD-like_sf"/>
</dbReference>
<sequence>MSAGSASFLEIQPSELAFPFELMKQSSCSMQLTNKTDHYVAFKVKTTNPKQYCVRPNIGVVLPGSTCDVTVTMQAQREAPPDLQCKDKFLVQSVAAENGAETQDISAAMFNKEPGKVVDECKLRVIYVPTSSPSPFSEESEQGSSARSLENGTPNSTLPQSVFRSSGEASKEKSSEVPFISLSNLYGSYVFDINQYPEATSMISKLTEEKMSAVQQNQKLRQELDVLRKESSKSNGGFSITFLIVVGILGIIAGFILKKT</sequence>
<evidence type="ECO:0000313" key="7">
    <source>
        <dbReference type="Proteomes" id="UP000324705"/>
    </source>
</evidence>
<organism evidence="6 7">
    <name type="scientific">Triticum turgidum subsp. durum</name>
    <name type="common">Durum wheat</name>
    <name type="synonym">Triticum durum</name>
    <dbReference type="NCBI Taxonomy" id="4567"/>
    <lineage>
        <taxon>Eukaryota</taxon>
        <taxon>Viridiplantae</taxon>
        <taxon>Streptophyta</taxon>
        <taxon>Embryophyta</taxon>
        <taxon>Tracheophyta</taxon>
        <taxon>Spermatophyta</taxon>
        <taxon>Magnoliopsida</taxon>
        <taxon>Liliopsida</taxon>
        <taxon>Poales</taxon>
        <taxon>Poaceae</taxon>
        <taxon>BOP clade</taxon>
        <taxon>Pooideae</taxon>
        <taxon>Triticodae</taxon>
        <taxon>Triticeae</taxon>
        <taxon>Triticinae</taxon>
        <taxon>Triticum</taxon>
    </lineage>
</organism>
<dbReference type="EMBL" id="LT934123">
    <property type="protein sequence ID" value="VAI75867.1"/>
    <property type="molecule type" value="Genomic_DNA"/>
</dbReference>
<dbReference type="Pfam" id="PF00635">
    <property type="entry name" value="Motile_Sperm"/>
    <property type="match status" value="1"/>
</dbReference>
<dbReference type="Gramene" id="TRITD7Av1G154320.4">
    <property type="protein sequence ID" value="TRITD7Av1G154320.4"/>
    <property type="gene ID" value="TRITD7Av1G154320"/>
</dbReference>
<dbReference type="SUPFAM" id="SSF49354">
    <property type="entry name" value="PapD-like"/>
    <property type="match status" value="1"/>
</dbReference>
<keyword evidence="7" id="KW-1185">Reference proteome</keyword>
<dbReference type="PANTHER" id="PTHR10809:SF150">
    <property type="entry name" value="OS08G0155100 PROTEIN"/>
    <property type="match status" value="1"/>
</dbReference>
<feature type="compositionally biased region" description="Polar residues" evidence="3">
    <location>
        <begin position="146"/>
        <end position="164"/>
    </location>
</feature>
<dbReference type="InterPro" id="IPR016763">
    <property type="entry name" value="VAP"/>
</dbReference>
<dbReference type="InterPro" id="IPR013783">
    <property type="entry name" value="Ig-like_fold"/>
</dbReference>
<dbReference type="InterPro" id="IPR000535">
    <property type="entry name" value="MSP_dom"/>
</dbReference>
<keyword evidence="2" id="KW-0175">Coiled coil</keyword>
<evidence type="ECO:0000259" key="5">
    <source>
        <dbReference type="PROSITE" id="PS50202"/>
    </source>
</evidence>
<evidence type="ECO:0000313" key="6">
    <source>
        <dbReference type="EMBL" id="VAI75867.1"/>
    </source>
</evidence>
<protein>
    <recommendedName>
        <fullName evidence="5">MSP domain-containing protein</fullName>
    </recommendedName>
</protein>
<feature type="coiled-coil region" evidence="2">
    <location>
        <begin position="203"/>
        <end position="230"/>
    </location>
</feature>
<proteinExistence type="inferred from homology"/>
<dbReference type="Gene3D" id="2.60.40.10">
    <property type="entry name" value="Immunoglobulins"/>
    <property type="match status" value="1"/>
</dbReference>
<keyword evidence="4" id="KW-1133">Transmembrane helix</keyword>
<accession>A0A9R0ZDD4</accession>
<evidence type="ECO:0000256" key="3">
    <source>
        <dbReference type="SAM" id="MobiDB-lite"/>
    </source>
</evidence>
<evidence type="ECO:0000256" key="1">
    <source>
        <dbReference type="ARBA" id="ARBA00008932"/>
    </source>
</evidence>
<feature type="transmembrane region" description="Helical" evidence="4">
    <location>
        <begin position="236"/>
        <end position="257"/>
    </location>
</feature>
<gene>
    <name evidence="6" type="ORF">TRITD_7Av1G154320</name>
</gene>
<feature type="domain" description="MSP" evidence="5">
    <location>
        <begin position="8"/>
        <end position="128"/>
    </location>
</feature>
<reference evidence="6 7" key="1">
    <citation type="submission" date="2017-09" db="EMBL/GenBank/DDBJ databases">
        <authorList>
            <consortium name="International Durum Wheat Genome Sequencing Consortium (IDWGSC)"/>
            <person name="Milanesi L."/>
        </authorList>
    </citation>
    <scope>NUCLEOTIDE SEQUENCE [LARGE SCALE GENOMIC DNA]</scope>
    <source>
        <strain evidence="7">cv. Svevo</strain>
    </source>
</reference>